<organism evidence="2 3">
    <name type="scientific">Saccharopolyspora griseoalba</name>
    <dbReference type="NCBI Taxonomy" id="1431848"/>
    <lineage>
        <taxon>Bacteria</taxon>
        <taxon>Bacillati</taxon>
        <taxon>Actinomycetota</taxon>
        <taxon>Actinomycetes</taxon>
        <taxon>Pseudonocardiales</taxon>
        <taxon>Pseudonocardiaceae</taxon>
        <taxon>Saccharopolyspora</taxon>
    </lineage>
</organism>
<dbReference type="RefSeq" id="WP_380667199.1">
    <property type="nucleotide sequence ID" value="NZ_JBHTCJ010000004.1"/>
</dbReference>
<evidence type="ECO:0000313" key="2">
    <source>
        <dbReference type="EMBL" id="MFC7341889.1"/>
    </source>
</evidence>
<dbReference type="PROSITE" id="PS51257">
    <property type="entry name" value="PROKAR_LIPOPROTEIN"/>
    <property type="match status" value="1"/>
</dbReference>
<protein>
    <submittedName>
        <fullName evidence="2">SurA N-terminal domain-containing protein</fullName>
    </submittedName>
</protein>
<proteinExistence type="predicted"/>
<reference evidence="3" key="1">
    <citation type="journal article" date="2019" name="Int. J. Syst. Evol. Microbiol.">
        <title>The Global Catalogue of Microorganisms (GCM) 10K type strain sequencing project: providing services to taxonomists for standard genome sequencing and annotation.</title>
        <authorList>
            <consortium name="The Broad Institute Genomics Platform"/>
            <consortium name="The Broad Institute Genome Sequencing Center for Infectious Disease"/>
            <person name="Wu L."/>
            <person name="Ma J."/>
        </authorList>
    </citation>
    <scope>NUCLEOTIDE SEQUENCE [LARGE SCALE GENOMIC DNA]</scope>
    <source>
        <strain evidence="3">WLHS5</strain>
    </source>
</reference>
<dbReference type="EMBL" id="JBHTCJ010000004">
    <property type="protein sequence ID" value="MFC7341889.1"/>
    <property type="molecule type" value="Genomic_DNA"/>
</dbReference>
<dbReference type="InterPro" id="IPR027304">
    <property type="entry name" value="Trigger_fact/SurA_dom_sf"/>
</dbReference>
<dbReference type="Pfam" id="PF13624">
    <property type="entry name" value="SurA_N_3"/>
    <property type="match status" value="1"/>
</dbReference>
<gene>
    <name evidence="2" type="ORF">ACFQRI_10740</name>
</gene>
<evidence type="ECO:0000256" key="1">
    <source>
        <dbReference type="SAM" id="MobiDB-lite"/>
    </source>
</evidence>
<accession>A0ABW2LJ77</accession>
<evidence type="ECO:0000313" key="3">
    <source>
        <dbReference type="Proteomes" id="UP001596504"/>
    </source>
</evidence>
<name>A0ABW2LJ77_9PSEU</name>
<dbReference type="Gene3D" id="1.10.4030.10">
    <property type="entry name" value="Porin chaperone SurA, peptide-binding domain"/>
    <property type="match status" value="1"/>
</dbReference>
<feature type="region of interest" description="Disordered" evidence="1">
    <location>
        <begin position="284"/>
        <end position="308"/>
    </location>
</feature>
<comment type="caution">
    <text evidence="2">The sequence shown here is derived from an EMBL/GenBank/DDBJ whole genome shotgun (WGS) entry which is preliminary data.</text>
</comment>
<dbReference type="Proteomes" id="UP001596504">
    <property type="component" value="Unassembled WGS sequence"/>
</dbReference>
<keyword evidence="3" id="KW-1185">Reference proteome</keyword>
<dbReference type="SUPFAM" id="SSF109998">
    <property type="entry name" value="Triger factor/SurA peptide-binding domain-like"/>
    <property type="match status" value="1"/>
</dbReference>
<sequence length="308" mass="32682">MRTTLSRHGRLLASIAAAGLLLVGCGTGPSQVGAAAIVGDTKIPVSQVKSWFTEVLDKEPRLRSQLEERDGLDDLGRALAGQLVRQELIAEVAEREHLSVDERQVDAMIDRWGGPRATEGEVFTPGNVREFARGEALVTELGRRYFDGLSVTFDYTQATSRSSAQRKAEEMARGGAAATELIERDTAAGTPAGTGQRLRAADSPKLAAATPLFGAEPGTVLAFEPERNAGQWLIVRIQERVAEPSPRAGAADDATLHGLGSQLLGLTADRVGVRLSPRYGAWDPIGLTAAPSEGETTGFRLTAPSSES</sequence>